<accession>A0ZXK4</accession>
<reference evidence="1 2" key="2">
    <citation type="submission" date="2006-12" db="EMBL/GenBank/DDBJ databases">
        <title>Sequence of bacteriophage Berlin.</title>
        <authorList>
            <person name="Rakin A."/>
        </authorList>
    </citation>
    <scope>NUCLEOTIDE SEQUENCE [LARGE SCALE GENOMIC DNA]</scope>
</reference>
<organism evidence="1 2">
    <name type="scientific">Yersinia phage Berlin</name>
    <dbReference type="NCBI Taxonomy" id="369257"/>
    <lineage>
        <taxon>Viruses</taxon>
        <taxon>Duplodnaviria</taxon>
        <taxon>Heunggongvirae</taxon>
        <taxon>Uroviricota</taxon>
        <taxon>Caudoviricetes</taxon>
        <taxon>Autographivirales</taxon>
        <taxon>Autotranscriptaviridae</taxon>
        <taxon>Studiervirinae</taxon>
        <taxon>Berlinvirus</taxon>
        <taxon>Berlinvirus berlin</taxon>
    </lineage>
</organism>
<name>A0ZXK4_9CAUD</name>
<dbReference type="GeneID" id="5179331"/>
<evidence type="ECO:0000313" key="1">
    <source>
        <dbReference type="EMBL" id="CAJ70651.1"/>
    </source>
</evidence>
<dbReference type="RefSeq" id="YP_918983.1">
    <property type="nucleotide sequence ID" value="NC_008694.1"/>
</dbReference>
<dbReference type="KEGG" id="vg:5179331"/>
<evidence type="ECO:0000313" key="2">
    <source>
        <dbReference type="Proteomes" id="UP000001792"/>
    </source>
</evidence>
<protein>
    <submittedName>
        <fullName evidence="1">Uncharacterized protein</fullName>
    </submittedName>
</protein>
<dbReference type="Proteomes" id="UP000001792">
    <property type="component" value="Segment"/>
</dbReference>
<sequence length="69" mass="7614">MTLGLLLDVVLRGDFRGLYVGLFLSLSVRDPLSISLCHHLKSSPYVTTLCHHLKSSPYVTTLSQPLSLC</sequence>
<reference evidence="1 2" key="1">
    <citation type="submission" date="2006-01" db="EMBL/GenBank/DDBJ databases">
        <authorList>
            <person name="Noelting C."/>
        </authorList>
    </citation>
    <scope>NUCLEOTIDE SEQUENCE [LARGE SCALE GENOMIC DNA]</scope>
</reference>
<dbReference type="EMBL" id="AM183667">
    <property type="protein sequence ID" value="CAJ70651.1"/>
    <property type="molecule type" value="Genomic_DNA"/>
</dbReference>
<proteinExistence type="predicted"/>
<keyword evidence="2" id="KW-1185">Reference proteome</keyword>